<keyword evidence="2" id="KW-1185">Reference proteome</keyword>
<dbReference type="STRING" id="1003.SAMN04488541_1001216"/>
<organism evidence="1 2">
    <name type="scientific">Thermoflexibacter ruber</name>
    <dbReference type="NCBI Taxonomy" id="1003"/>
    <lineage>
        <taxon>Bacteria</taxon>
        <taxon>Pseudomonadati</taxon>
        <taxon>Bacteroidota</taxon>
        <taxon>Cytophagia</taxon>
        <taxon>Cytophagales</taxon>
        <taxon>Thermoflexibacteraceae</taxon>
        <taxon>Thermoflexibacter</taxon>
    </lineage>
</organism>
<protein>
    <submittedName>
        <fullName evidence="1">Uncharacterized protein</fullName>
    </submittedName>
</protein>
<name>A0A1I2AKT6_9BACT</name>
<evidence type="ECO:0000313" key="2">
    <source>
        <dbReference type="Proteomes" id="UP000199513"/>
    </source>
</evidence>
<evidence type="ECO:0000313" key="1">
    <source>
        <dbReference type="EMBL" id="SFE44581.1"/>
    </source>
</evidence>
<sequence length="56" mass="6703">MVNLIPFLFTRRKFIEKKMRNQYLILKLKLCPLILPKASEKYLKKIPQNYVFGAGF</sequence>
<gene>
    <name evidence="1" type="ORF">SAMN04488541_1001216</name>
</gene>
<proteinExistence type="predicted"/>
<dbReference type="AlphaFoldDB" id="A0A1I2AKT6"/>
<dbReference type="Proteomes" id="UP000199513">
    <property type="component" value="Unassembled WGS sequence"/>
</dbReference>
<dbReference type="EMBL" id="FONY01000001">
    <property type="protein sequence ID" value="SFE44581.1"/>
    <property type="molecule type" value="Genomic_DNA"/>
</dbReference>
<reference evidence="1 2" key="1">
    <citation type="submission" date="2016-10" db="EMBL/GenBank/DDBJ databases">
        <authorList>
            <person name="de Groot N.N."/>
        </authorList>
    </citation>
    <scope>NUCLEOTIDE SEQUENCE [LARGE SCALE GENOMIC DNA]</scope>
    <source>
        <strain>GEY</strain>
        <strain evidence="2">DSM 9560</strain>
    </source>
</reference>
<accession>A0A1I2AKT6</accession>